<name>A0A0H5RPT5_9EUKA</name>
<feature type="compositionally biased region" description="Basic residues" evidence="4">
    <location>
        <begin position="242"/>
        <end position="252"/>
    </location>
</feature>
<feature type="domain" description="Ribosomal RNA-processing protein 14 N-terminal" evidence="6">
    <location>
        <begin position="22"/>
        <end position="78"/>
    </location>
</feature>
<reference evidence="7" key="1">
    <citation type="submission" date="2015-04" db="EMBL/GenBank/DDBJ databases">
        <title>The genome sequence of the plant pathogenic Rhizarian Plasmodiophora brassicae reveals insights in its biotrophic life cycle and the origin of chitin synthesis.</title>
        <authorList>
            <person name="Schwelm A."/>
            <person name="Fogelqvist J."/>
            <person name="Knaust A."/>
            <person name="Julke S."/>
            <person name="Lilja T."/>
            <person name="Dhandapani V."/>
            <person name="Bonilla-Rosso G."/>
            <person name="Karlsson M."/>
            <person name="Shevchenko A."/>
            <person name="Choi S.R."/>
            <person name="Kim H.G."/>
            <person name="Park J.Y."/>
            <person name="Lim Y.P."/>
            <person name="Ludwig-Muller J."/>
            <person name="Dixelius C."/>
        </authorList>
    </citation>
    <scope>NUCLEOTIDE SEQUENCE</scope>
    <source>
        <tissue evidence="7">Potato root galls</tissue>
    </source>
</reference>
<dbReference type="EMBL" id="HACM01010297">
    <property type="protein sequence ID" value="CRZ10739.1"/>
    <property type="molecule type" value="Transcribed_RNA"/>
</dbReference>
<feature type="compositionally biased region" description="Basic and acidic residues" evidence="4">
    <location>
        <begin position="65"/>
        <end position="80"/>
    </location>
</feature>
<feature type="compositionally biased region" description="Basic and acidic residues" evidence="4">
    <location>
        <begin position="136"/>
        <end position="169"/>
    </location>
</feature>
<feature type="domain" description="Ribosomal RNA-processing protein 14/surfeit locus protein 6 C-terminal" evidence="5">
    <location>
        <begin position="129"/>
        <end position="337"/>
    </location>
</feature>
<feature type="compositionally biased region" description="Basic and acidic residues" evidence="4">
    <location>
        <begin position="296"/>
        <end position="314"/>
    </location>
</feature>
<dbReference type="GO" id="GO:0003723">
    <property type="term" value="F:RNA binding"/>
    <property type="evidence" value="ECO:0007669"/>
    <property type="project" value="TreeGrafter"/>
</dbReference>
<dbReference type="GO" id="GO:0005730">
    <property type="term" value="C:nucleolus"/>
    <property type="evidence" value="ECO:0007669"/>
    <property type="project" value="TreeGrafter"/>
</dbReference>
<feature type="compositionally biased region" description="Basic residues" evidence="4">
    <location>
        <begin position="126"/>
        <end position="135"/>
    </location>
</feature>
<evidence type="ECO:0000313" key="7">
    <source>
        <dbReference type="EMBL" id="CRZ10739.1"/>
    </source>
</evidence>
<comment type="similarity">
    <text evidence="2">Belongs to the SURF6 family.</text>
</comment>
<dbReference type="GO" id="GO:0042273">
    <property type="term" value="P:ribosomal large subunit biogenesis"/>
    <property type="evidence" value="ECO:0007669"/>
    <property type="project" value="TreeGrafter"/>
</dbReference>
<dbReference type="InterPro" id="IPR029188">
    <property type="entry name" value="Rrp14_N"/>
</dbReference>
<evidence type="ECO:0000259" key="5">
    <source>
        <dbReference type="Pfam" id="PF04935"/>
    </source>
</evidence>
<dbReference type="PANTHER" id="PTHR14369:SF0">
    <property type="entry name" value="SURFEIT LOCUS PROTEIN 6"/>
    <property type="match status" value="1"/>
</dbReference>
<feature type="compositionally biased region" description="Basic and acidic residues" evidence="4">
    <location>
        <begin position="177"/>
        <end position="186"/>
    </location>
</feature>
<keyword evidence="3" id="KW-0539">Nucleus</keyword>
<dbReference type="PANTHER" id="PTHR14369">
    <property type="entry name" value="SURFEIT LOCUS PROTEIN 6"/>
    <property type="match status" value="1"/>
</dbReference>
<feature type="compositionally biased region" description="Basic residues" evidence="4">
    <location>
        <begin position="315"/>
        <end position="329"/>
    </location>
</feature>
<dbReference type="InterPro" id="IPR029190">
    <property type="entry name" value="Rrp14/SURF6_C"/>
</dbReference>
<evidence type="ECO:0000256" key="1">
    <source>
        <dbReference type="ARBA" id="ARBA00004123"/>
    </source>
</evidence>
<feature type="region of interest" description="Disordered" evidence="4">
    <location>
        <begin position="50"/>
        <end position="189"/>
    </location>
</feature>
<dbReference type="Pfam" id="PF04935">
    <property type="entry name" value="SURF6"/>
    <property type="match status" value="1"/>
</dbReference>
<proteinExistence type="inferred from homology"/>
<evidence type="ECO:0000256" key="4">
    <source>
        <dbReference type="SAM" id="MobiDB-lite"/>
    </source>
</evidence>
<dbReference type="AlphaFoldDB" id="A0A0H5RPT5"/>
<feature type="region of interest" description="Disordered" evidence="4">
    <location>
        <begin position="225"/>
        <end position="252"/>
    </location>
</feature>
<protein>
    <submittedName>
        <fullName evidence="7">Uncharacterized protein</fullName>
    </submittedName>
</protein>
<evidence type="ECO:0000256" key="2">
    <source>
        <dbReference type="ARBA" id="ARBA00005904"/>
    </source>
</evidence>
<dbReference type="GO" id="GO:0042274">
    <property type="term" value="P:ribosomal small subunit biogenesis"/>
    <property type="evidence" value="ECO:0007669"/>
    <property type="project" value="TreeGrafter"/>
</dbReference>
<feature type="region of interest" description="Disordered" evidence="4">
    <location>
        <begin position="293"/>
        <end position="345"/>
    </location>
</feature>
<comment type="subcellular location">
    <subcellularLocation>
        <location evidence="1">Nucleus</location>
    </subcellularLocation>
</comment>
<dbReference type="GO" id="GO:0003677">
    <property type="term" value="F:DNA binding"/>
    <property type="evidence" value="ECO:0007669"/>
    <property type="project" value="TreeGrafter"/>
</dbReference>
<dbReference type="Pfam" id="PF15459">
    <property type="entry name" value="RRP14"/>
    <property type="match status" value="1"/>
</dbReference>
<evidence type="ECO:0000256" key="3">
    <source>
        <dbReference type="ARBA" id="ARBA00023242"/>
    </source>
</evidence>
<accession>A0A0H5RPT5</accession>
<evidence type="ECO:0000259" key="6">
    <source>
        <dbReference type="Pfam" id="PF15459"/>
    </source>
</evidence>
<sequence>MTTETAMEPVESSQSIAEQFDQANQFFESMLNTIPASVYFASASSSIQISQPKNKYIHKKAGTKPVDHKVKKSNKEKFEQESVAEIQAKSAVPTEDEQPKPLRDRLQKTLNDLKSKRTRDASKPQKVIRKKKDKKAKNVRDANKKTVVVKSEDVFQSKDVPEKSIESKPKPSAIKAAKKDGAKKEVPAVAKSPVAVKKIIKKPSAKKDKLFQSVPSYETAAGPKEDIMFGNLQVDSDVKGPRPNKKGSKRKRLETALENAEKFENKLKKLDPAEKIKLQQKESSKLAMLKAQGIKVKNDPKLLKKSLKAQESKKQHSAKKWSSRKRVESKKKQETAKAVRAAIES</sequence>
<dbReference type="InterPro" id="IPR007019">
    <property type="entry name" value="SURF6"/>
</dbReference>
<feature type="compositionally biased region" description="Basic and acidic residues" evidence="4">
    <location>
        <begin position="97"/>
        <end position="123"/>
    </location>
</feature>
<organism evidence="7">
    <name type="scientific">Spongospora subterranea</name>
    <dbReference type="NCBI Taxonomy" id="70186"/>
    <lineage>
        <taxon>Eukaryota</taxon>
        <taxon>Sar</taxon>
        <taxon>Rhizaria</taxon>
        <taxon>Endomyxa</taxon>
        <taxon>Phytomyxea</taxon>
        <taxon>Plasmodiophorida</taxon>
        <taxon>Plasmodiophoridae</taxon>
        <taxon>Spongospora</taxon>
    </lineage>
</organism>